<protein>
    <submittedName>
        <fullName evidence="4">Uncharacterized protein</fullName>
    </submittedName>
</protein>
<keyword evidence="5" id="KW-1185">Reference proteome</keyword>
<feature type="chain" id="PRO_5040480459" evidence="3">
    <location>
        <begin position="22"/>
        <end position="326"/>
    </location>
</feature>
<accession>A0A9N9RL27</accession>
<feature type="signal peptide" evidence="3">
    <location>
        <begin position="1"/>
        <end position="21"/>
    </location>
</feature>
<dbReference type="InterPro" id="IPR050333">
    <property type="entry name" value="SLRP"/>
</dbReference>
<dbReference type="Proteomes" id="UP001153620">
    <property type="component" value="Chromosome 1"/>
</dbReference>
<gene>
    <name evidence="4" type="ORF">CHIRRI_LOCUS1396</name>
</gene>
<dbReference type="Pfam" id="PF13306">
    <property type="entry name" value="LRR_5"/>
    <property type="match status" value="1"/>
</dbReference>
<keyword evidence="2" id="KW-0677">Repeat</keyword>
<dbReference type="Pfam" id="PF13855">
    <property type="entry name" value="LRR_8"/>
    <property type="match status" value="1"/>
</dbReference>
<reference evidence="4" key="1">
    <citation type="submission" date="2022-01" db="EMBL/GenBank/DDBJ databases">
        <authorList>
            <person name="King R."/>
        </authorList>
    </citation>
    <scope>NUCLEOTIDE SEQUENCE</scope>
</reference>
<keyword evidence="1" id="KW-0433">Leucine-rich repeat</keyword>
<dbReference type="OrthoDB" id="676979at2759"/>
<dbReference type="GO" id="GO:0005615">
    <property type="term" value="C:extracellular space"/>
    <property type="evidence" value="ECO:0007669"/>
    <property type="project" value="TreeGrafter"/>
</dbReference>
<dbReference type="PANTHER" id="PTHR45712:SF22">
    <property type="entry name" value="INSULIN-LIKE GROWTH FACTOR-BINDING PROTEIN COMPLEX ACID LABILE SUBUNIT"/>
    <property type="match status" value="1"/>
</dbReference>
<dbReference type="InterPro" id="IPR032675">
    <property type="entry name" value="LRR_dom_sf"/>
</dbReference>
<dbReference type="PANTHER" id="PTHR45712">
    <property type="entry name" value="AGAP008170-PA"/>
    <property type="match status" value="1"/>
</dbReference>
<organism evidence="4 5">
    <name type="scientific">Chironomus riparius</name>
    <dbReference type="NCBI Taxonomy" id="315576"/>
    <lineage>
        <taxon>Eukaryota</taxon>
        <taxon>Metazoa</taxon>
        <taxon>Ecdysozoa</taxon>
        <taxon>Arthropoda</taxon>
        <taxon>Hexapoda</taxon>
        <taxon>Insecta</taxon>
        <taxon>Pterygota</taxon>
        <taxon>Neoptera</taxon>
        <taxon>Endopterygota</taxon>
        <taxon>Diptera</taxon>
        <taxon>Nematocera</taxon>
        <taxon>Chironomoidea</taxon>
        <taxon>Chironomidae</taxon>
        <taxon>Chironominae</taxon>
        <taxon>Chironomus</taxon>
    </lineage>
</organism>
<dbReference type="InterPro" id="IPR003591">
    <property type="entry name" value="Leu-rich_rpt_typical-subtyp"/>
</dbReference>
<dbReference type="InterPro" id="IPR001611">
    <property type="entry name" value="Leu-rich_rpt"/>
</dbReference>
<dbReference type="SMART" id="SM00369">
    <property type="entry name" value="LRR_TYP"/>
    <property type="match status" value="5"/>
</dbReference>
<evidence type="ECO:0000256" key="1">
    <source>
        <dbReference type="ARBA" id="ARBA00022614"/>
    </source>
</evidence>
<sequence>MDTKNVFILLITLTILTSSFSQREFIGCNYFHTGLHYTCQLRLHNPNGLNNFVRIEGNHMFGMINEDVTQVYIFSDSNSTIIPAVICDTFRNVVSFMIQSLGVREVDRFAFRNCRQLRTLDFQEHSLHDENFIEERAFQENTELIHLTLLGLQFATLPEGLFVYPSKLELLHLEGNRFSNLPQNIFAPLTNLKILAFGSNNLKVIRTELIEMLVNLEVIYLNLNHIQELPMNLFSTMRNLRTISLGHNMLTVIHSESFGFLPNLTELFLTNNQINAFDEKLLYDTELTDVRMTGNICANEDFRDTSESRDILRTGLQRCFENYKYY</sequence>
<evidence type="ECO:0000313" key="4">
    <source>
        <dbReference type="EMBL" id="CAG9798414.1"/>
    </source>
</evidence>
<reference evidence="4" key="2">
    <citation type="submission" date="2022-10" db="EMBL/GenBank/DDBJ databases">
        <authorList>
            <consortium name="ENA_rothamsted_submissions"/>
            <consortium name="culmorum"/>
            <person name="King R."/>
        </authorList>
    </citation>
    <scope>NUCLEOTIDE SEQUENCE</scope>
</reference>
<evidence type="ECO:0000313" key="5">
    <source>
        <dbReference type="Proteomes" id="UP001153620"/>
    </source>
</evidence>
<dbReference type="SUPFAM" id="SSF52058">
    <property type="entry name" value="L domain-like"/>
    <property type="match status" value="1"/>
</dbReference>
<evidence type="ECO:0000256" key="3">
    <source>
        <dbReference type="SAM" id="SignalP"/>
    </source>
</evidence>
<dbReference type="Gene3D" id="3.80.10.10">
    <property type="entry name" value="Ribonuclease Inhibitor"/>
    <property type="match status" value="2"/>
</dbReference>
<keyword evidence="3" id="KW-0732">Signal</keyword>
<dbReference type="AlphaFoldDB" id="A0A9N9RL27"/>
<name>A0A9N9RL27_9DIPT</name>
<proteinExistence type="predicted"/>
<evidence type="ECO:0000256" key="2">
    <source>
        <dbReference type="ARBA" id="ARBA00022737"/>
    </source>
</evidence>
<dbReference type="InterPro" id="IPR026906">
    <property type="entry name" value="LRR_5"/>
</dbReference>
<dbReference type="EMBL" id="OU895877">
    <property type="protein sequence ID" value="CAG9798414.1"/>
    <property type="molecule type" value="Genomic_DNA"/>
</dbReference>